<gene>
    <name evidence="14" type="ORF">scyTo_0000587</name>
</gene>
<evidence type="ECO:0000256" key="3">
    <source>
        <dbReference type="ARBA" id="ARBA00022692"/>
    </source>
</evidence>
<dbReference type="Pfam" id="PF24498">
    <property type="entry name" value="Ig_TMEM131L_3"/>
    <property type="match status" value="1"/>
</dbReference>
<dbReference type="PANTHER" id="PTHR22050:SF2">
    <property type="entry name" value="TRANSMEMBRANE PROTEIN 131-LIKE"/>
    <property type="match status" value="1"/>
</dbReference>
<evidence type="ECO:0000256" key="6">
    <source>
        <dbReference type="ARBA" id="ARBA00023136"/>
    </source>
</evidence>
<feature type="domain" description="TMEM131L fourth Ig-like" evidence="12">
    <location>
        <begin position="571"/>
        <end position="709"/>
    </location>
</feature>
<feature type="compositionally biased region" description="Polar residues" evidence="7">
    <location>
        <begin position="979"/>
        <end position="995"/>
    </location>
</feature>
<organism evidence="14 15">
    <name type="scientific">Scyliorhinus torazame</name>
    <name type="common">Cloudy catshark</name>
    <name type="synonym">Catulus torazame</name>
    <dbReference type="NCBI Taxonomy" id="75743"/>
    <lineage>
        <taxon>Eukaryota</taxon>
        <taxon>Metazoa</taxon>
        <taxon>Chordata</taxon>
        <taxon>Craniata</taxon>
        <taxon>Vertebrata</taxon>
        <taxon>Chondrichthyes</taxon>
        <taxon>Elasmobranchii</taxon>
        <taxon>Galeomorphii</taxon>
        <taxon>Galeoidea</taxon>
        <taxon>Carcharhiniformes</taxon>
        <taxon>Scyliorhinidae</taxon>
        <taxon>Scyliorhinus</taxon>
    </lineage>
</organism>
<feature type="region of interest" description="Disordered" evidence="7">
    <location>
        <begin position="52"/>
        <end position="72"/>
    </location>
</feature>
<evidence type="ECO:0000259" key="13">
    <source>
        <dbReference type="Pfam" id="PF24501"/>
    </source>
</evidence>
<feature type="region of interest" description="Disordered" evidence="7">
    <location>
        <begin position="1274"/>
        <end position="1306"/>
    </location>
</feature>
<feature type="compositionally biased region" description="Polar residues" evidence="7">
    <location>
        <begin position="1197"/>
        <end position="1207"/>
    </location>
</feature>
<feature type="region of interest" description="Disordered" evidence="7">
    <location>
        <begin position="935"/>
        <end position="960"/>
    </location>
</feature>
<dbReference type="GO" id="GO:0016020">
    <property type="term" value="C:membrane"/>
    <property type="evidence" value="ECO:0007669"/>
    <property type="project" value="UniProtKB-SubCell"/>
</dbReference>
<evidence type="ECO:0000256" key="5">
    <source>
        <dbReference type="ARBA" id="ARBA00022989"/>
    </source>
</evidence>
<dbReference type="Gene3D" id="2.60.40.10">
    <property type="entry name" value="Immunoglobulins"/>
    <property type="match status" value="1"/>
</dbReference>
<dbReference type="Pfam" id="PF19532">
    <property type="entry name" value="Ig_TMEM131L_2nd"/>
    <property type="match status" value="1"/>
</dbReference>
<keyword evidence="5" id="KW-1133">Transmembrane helix</keyword>
<dbReference type="PANTHER" id="PTHR22050">
    <property type="entry name" value="RW1 PROTEIN HOMOLOG"/>
    <property type="match status" value="1"/>
</dbReference>
<feature type="non-terminal residue" evidence="14">
    <location>
        <position position="1"/>
    </location>
</feature>
<sequence length="1600" mass="179538">HRHWAQWIKLLLGVLQLTLPSFRQGTFAAQALAEIPKVVELWQAEEGDVLIPTQTTSEQSGDDLPLEQSSTDGPRARILHFKPLLLDFGLQPVGQPRVKEFFIHNPSWELPVILVSVFPLSRHFYVPPVDNMVIPAGGNVLFRVVFLPTEEGNVKNSLFINTSTHGTLSYQMFGVGVSSTQVVMGDQHYSDDKLVFFPRIQNIQEKSSNCTLSELSFELALPLQSYRDFQKYCFLRNNLLLYTHISLNTEECYHKFEKIKSYLLENIFVLYMPVIKESTSGEQIHIVYFLHSGNKSMYIKNVHFLSSGGTITVEFEPIQLETSVTNLTRVASIICEATAVPDDVENCLGEVMYVVKGSLALKASPTLQLTEGNLQRDSSSSFQVMSRHGSEFWTVWFTNYFEFKVSISSVYVPEEAAHLLTILNFTGPVILVPGCWHILSLQFNDGKTPITLNTHLVIVTGSGLTLELPLHLCSIHVQGNAYSDAVLQCGIYCYLGAKAAVHWHDSLSLESSSWKVDSELGLDLRHKWQQMKEKGTSRQRMIDEDPGLWETMLQSFSSDFIWPRLSPDFLMSFSATASHNTTVKHFILKNPSDLPVTVQLMPVAHYPNPEAVLGLLKNWYKLRRQGISVTANEFRLVKLSDNKHTESYKQMELDNRPSAGILLLTLQPREVRKIGVEFAPVSHSLVTSLILMRNNLTILDVLTVEGFGANEVLKVGGKLPGATGSLRFKMPESTLMECRGKSKGSELNLTIRKNFRIENVGPLKVTVISMSINGYKCQGFGFHILKCDSFVLEANSSHEISIVFTPDFTTSWVIRELQLLTARGLQFQFTLNVTLPHHMLPLCADLVPALSWEQPFWMIVCLFSCLLLFCVIIMAYQRAHYILTEFSQSRSRPCHTSLLLQQDRTSINTLGSTTYKLSRTGCKAYSEGNNVSDRGKGRGTIALNGSSVRTQSTSKRSPINSNHCPRKLKYYSKSKLNTSTNITNGTSEEYRQTSGVPFYSPKEQQPHMESLPYMKLHDENYGPFAGENLEKVEEMVQECEGKPFFLETEPTTDHELVTCVLSEEQSSVLPIPDIKELNHYGSFQAHTLDENHDHLVSAESFRTDETQFASSIIKDKPQQGTMEKISENLKVEEQVSLELQEKAHVPVLQNVLPSFIVQILPTAEQKTSIDNVKQKRQQEKSEVTIRNKWKGRKSCGKNRNISAQSIEQAGGVHSERTYNRRQKEDRVQDRSRKVWQYGKKENANIYTKPDFYLKEAENGHCCPNWRVLLGKVRSGESSSDSGSSSDSVRASRDSWGSWSSSSSEGEKDQSINAKLHFVSSAAQRERIFQQASPFYSPTLQEHHSPGSRRLAHFSQLPSNNVHLRGDPQPSSLQDKSHCPSFAAVAAGLKKSPGLYTSVNGQCLKSIPPANGMAYHSGNGMQFNPQPNAAADYSHLSRTTYNGDHCSNIFNTYHENDFSNVSEGNLNSLHPFIYTEGQNASFADSSCADTWTTQDAPSSWKLPNYVSTPSYLSGTRSLSPMSGLFGSIWTPQCEPYQSYFTSDNSVSHTLVNENLESTCTQGQTSSFDPFGTYVNLHIWNSSSSRVCNSQFSSDSGYYGDI</sequence>
<feature type="compositionally biased region" description="Polar residues" evidence="7">
    <location>
        <begin position="943"/>
        <end position="960"/>
    </location>
</feature>
<accession>A0A401NZW5</accession>
<dbReference type="InterPro" id="IPR039877">
    <property type="entry name" value="TMEM131-like"/>
</dbReference>
<evidence type="ECO:0000313" key="15">
    <source>
        <dbReference type="Proteomes" id="UP000288216"/>
    </source>
</evidence>
<evidence type="ECO:0000256" key="2">
    <source>
        <dbReference type="ARBA" id="ARBA00006682"/>
    </source>
</evidence>
<dbReference type="InterPro" id="IPR045695">
    <property type="entry name" value="TMEM131-like_Ig_dom2"/>
</dbReference>
<reference evidence="14 15" key="1">
    <citation type="journal article" date="2018" name="Nat. Ecol. Evol.">
        <title>Shark genomes provide insights into elasmobranch evolution and the origin of vertebrates.</title>
        <authorList>
            <person name="Hara Y"/>
            <person name="Yamaguchi K"/>
            <person name="Onimaru K"/>
            <person name="Kadota M"/>
            <person name="Koyanagi M"/>
            <person name="Keeley SD"/>
            <person name="Tatsumi K"/>
            <person name="Tanaka K"/>
            <person name="Motone F"/>
            <person name="Kageyama Y"/>
            <person name="Nozu R"/>
            <person name="Adachi N"/>
            <person name="Nishimura O"/>
            <person name="Nakagawa R"/>
            <person name="Tanegashima C"/>
            <person name="Kiyatake I"/>
            <person name="Matsumoto R"/>
            <person name="Murakumo K"/>
            <person name="Nishida K"/>
            <person name="Terakita A"/>
            <person name="Kuratani S"/>
            <person name="Sato K"/>
            <person name="Hyodo S Kuraku.S."/>
        </authorList>
    </citation>
    <scope>NUCLEOTIDE SEQUENCE [LARGE SCALE GENOMIC DNA]</scope>
</reference>
<dbReference type="Pfam" id="PF24499">
    <property type="entry name" value="Ig_TMEM131L_4"/>
    <property type="match status" value="1"/>
</dbReference>
<evidence type="ECO:0000256" key="8">
    <source>
        <dbReference type="SAM" id="SignalP"/>
    </source>
</evidence>
<dbReference type="OMA" id="FINSPPY"/>
<evidence type="ECO:0000256" key="1">
    <source>
        <dbReference type="ARBA" id="ARBA00004479"/>
    </source>
</evidence>
<evidence type="ECO:0000259" key="12">
    <source>
        <dbReference type="Pfam" id="PF24499"/>
    </source>
</evidence>
<feature type="domain" description="Transmembrane protein 131-like N-terminal" evidence="9">
    <location>
        <begin position="79"/>
        <end position="162"/>
    </location>
</feature>
<keyword evidence="3" id="KW-0812">Transmembrane</keyword>
<dbReference type="InterPro" id="IPR055436">
    <property type="entry name" value="Ig_TMEM131L_4"/>
</dbReference>
<feature type="domain" description="Transmembrane protein 131-like second Ig-like" evidence="10">
    <location>
        <begin position="187"/>
        <end position="337"/>
    </location>
</feature>
<dbReference type="InterPro" id="IPR013783">
    <property type="entry name" value="Ig-like_fold"/>
</dbReference>
<dbReference type="Pfam" id="PF24501">
    <property type="entry name" value="Ig_TMEM131L_5"/>
    <property type="match status" value="1"/>
</dbReference>
<dbReference type="InterPro" id="IPR055435">
    <property type="entry name" value="Ig_TMEM131L_3"/>
</dbReference>
<keyword evidence="15" id="KW-1185">Reference proteome</keyword>
<dbReference type="Pfam" id="PF12371">
    <property type="entry name" value="TMEM131_like_N"/>
    <property type="match status" value="1"/>
</dbReference>
<evidence type="ECO:0000259" key="10">
    <source>
        <dbReference type="Pfam" id="PF19532"/>
    </source>
</evidence>
<comment type="similarity">
    <text evidence="2">Belongs to the TMEM131 family.</text>
</comment>
<evidence type="ECO:0000259" key="9">
    <source>
        <dbReference type="Pfam" id="PF12371"/>
    </source>
</evidence>
<evidence type="ECO:0000256" key="7">
    <source>
        <dbReference type="SAM" id="MobiDB-lite"/>
    </source>
</evidence>
<proteinExistence type="inferred from homology"/>
<feature type="chain" id="PRO_5019224866" evidence="8">
    <location>
        <begin position="21"/>
        <end position="1600"/>
    </location>
</feature>
<dbReference type="InterPro" id="IPR055437">
    <property type="entry name" value="TMEM131L_Ig_5"/>
</dbReference>
<keyword evidence="4 8" id="KW-0732">Signal</keyword>
<feature type="domain" description="TMEM131L fifth Ig-like" evidence="13">
    <location>
        <begin position="759"/>
        <end position="823"/>
    </location>
</feature>
<feature type="region of interest" description="Disordered" evidence="7">
    <location>
        <begin position="1192"/>
        <end position="1232"/>
    </location>
</feature>
<evidence type="ECO:0000313" key="14">
    <source>
        <dbReference type="EMBL" id="GCB66407.1"/>
    </source>
</evidence>
<feature type="compositionally biased region" description="Low complexity" evidence="7">
    <location>
        <begin position="1275"/>
        <end position="1303"/>
    </location>
</feature>
<comment type="subcellular location">
    <subcellularLocation>
        <location evidence="1">Membrane</location>
        <topology evidence="1">Single-pass type I membrane protein</topology>
    </subcellularLocation>
</comment>
<dbReference type="InterPro" id="IPR022113">
    <property type="entry name" value="TMEM131L_N"/>
</dbReference>
<evidence type="ECO:0000259" key="11">
    <source>
        <dbReference type="Pfam" id="PF24498"/>
    </source>
</evidence>
<dbReference type="Proteomes" id="UP000288216">
    <property type="component" value="Unassembled WGS sequence"/>
</dbReference>
<dbReference type="OrthoDB" id="168404at2759"/>
<protein>
    <submittedName>
        <fullName evidence="14">Uncharacterized protein</fullName>
    </submittedName>
</protein>
<feature type="signal peptide" evidence="8">
    <location>
        <begin position="1"/>
        <end position="20"/>
    </location>
</feature>
<name>A0A401NZW5_SCYTO</name>
<dbReference type="STRING" id="75743.A0A401NZW5"/>
<feature type="region of interest" description="Disordered" evidence="7">
    <location>
        <begin position="979"/>
        <end position="1004"/>
    </location>
</feature>
<dbReference type="EMBL" id="BFAA01000109">
    <property type="protein sequence ID" value="GCB66407.1"/>
    <property type="molecule type" value="Genomic_DNA"/>
</dbReference>
<evidence type="ECO:0000256" key="4">
    <source>
        <dbReference type="ARBA" id="ARBA00022729"/>
    </source>
</evidence>
<feature type="domain" description="TMEM131L third Ig-like" evidence="11">
    <location>
        <begin position="378"/>
        <end position="472"/>
    </location>
</feature>
<feature type="compositionally biased region" description="Basic and acidic residues" evidence="7">
    <location>
        <begin position="1213"/>
        <end position="1232"/>
    </location>
</feature>
<comment type="caution">
    <text evidence="14">The sequence shown here is derived from an EMBL/GenBank/DDBJ whole genome shotgun (WGS) entry which is preliminary data.</text>
</comment>
<keyword evidence="6" id="KW-0472">Membrane</keyword>